<feature type="domain" description="HPt" evidence="9">
    <location>
        <begin position="384"/>
        <end position="473"/>
    </location>
</feature>
<dbReference type="Pfam" id="PF00512">
    <property type="entry name" value="HisKA"/>
    <property type="match status" value="1"/>
</dbReference>
<dbReference type="CDD" id="cd00082">
    <property type="entry name" value="HisKA"/>
    <property type="match status" value="1"/>
</dbReference>
<evidence type="ECO:0000259" key="7">
    <source>
        <dbReference type="PROSITE" id="PS50109"/>
    </source>
</evidence>
<dbReference type="InterPro" id="IPR001789">
    <property type="entry name" value="Sig_transdc_resp-reg_receiver"/>
</dbReference>
<dbReference type="SMART" id="SM00387">
    <property type="entry name" value="HATPase_c"/>
    <property type="match status" value="1"/>
</dbReference>
<dbReference type="Gene3D" id="3.30.565.10">
    <property type="entry name" value="Histidine kinase-like ATPase, C-terminal domain"/>
    <property type="match status" value="1"/>
</dbReference>
<keyword evidence="3 6" id="KW-0597">Phosphoprotein</keyword>
<evidence type="ECO:0000313" key="10">
    <source>
        <dbReference type="EMBL" id="QQR36736.1"/>
    </source>
</evidence>
<proteinExistence type="predicted"/>
<comment type="catalytic activity">
    <reaction evidence="1">
        <text>ATP + protein L-histidine = ADP + protein N-phospho-L-histidine.</text>
        <dbReference type="EC" id="2.7.13.3"/>
    </reaction>
</comment>
<organism evidence="10 11">
    <name type="scientific">Devosia oryziradicis</name>
    <dbReference type="NCBI Taxonomy" id="2801335"/>
    <lineage>
        <taxon>Bacteria</taxon>
        <taxon>Pseudomonadati</taxon>
        <taxon>Pseudomonadota</taxon>
        <taxon>Alphaproteobacteria</taxon>
        <taxon>Hyphomicrobiales</taxon>
        <taxon>Devosiaceae</taxon>
        <taxon>Devosia</taxon>
    </lineage>
</organism>
<dbReference type="PANTHER" id="PTHR45339">
    <property type="entry name" value="HYBRID SIGNAL TRANSDUCTION HISTIDINE KINASE J"/>
    <property type="match status" value="1"/>
</dbReference>
<keyword evidence="11" id="KW-1185">Reference proteome</keyword>
<dbReference type="InterPro" id="IPR003661">
    <property type="entry name" value="HisK_dim/P_dom"/>
</dbReference>
<feature type="modified residue" description="4-aspartylphosphate" evidence="6">
    <location>
        <position position="286"/>
    </location>
</feature>
<dbReference type="InterPro" id="IPR005467">
    <property type="entry name" value="His_kinase_dom"/>
</dbReference>
<evidence type="ECO:0000256" key="4">
    <source>
        <dbReference type="ARBA" id="ARBA00023012"/>
    </source>
</evidence>
<dbReference type="Proteomes" id="UP000595460">
    <property type="component" value="Chromosome"/>
</dbReference>
<dbReference type="PRINTS" id="PR00344">
    <property type="entry name" value="BCTRLSENSOR"/>
</dbReference>
<evidence type="ECO:0000256" key="2">
    <source>
        <dbReference type="ARBA" id="ARBA00012438"/>
    </source>
</evidence>
<dbReference type="InterPro" id="IPR036641">
    <property type="entry name" value="HPT_dom_sf"/>
</dbReference>
<dbReference type="Gene3D" id="1.20.120.160">
    <property type="entry name" value="HPT domain"/>
    <property type="match status" value="1"/>
</dbReference>
<dbReference type="PANTHER" id="PTHR45339:SF3">
    <property type="entry name" value="HISTIDINE KINASE"/>
    <property type="match status" value="1"/>
</dbReference>
<feature type="domain" description="Response regulatory" evidence="8">
    <location>
        <begin position="237"/>
        <end position="351"/>
    </location>
</feature>
<dbReference type="SUPFAM" id="SSF52172">
    <property type="entry name" value="CheY-like"/>
    <property type="match status" value="1"/>
</dbReference>
<reference evidence="10 11" key="1">
    <citation type="submission" date="2021-01" db="EMBL/GenBank/DDBJ databases">
        <title>Genome seq and assembly of Devosia sp. G19.</title>
        <authorList>
            <person name="Chhetri G."/>
        </authorList>
    </citation>
    <scope>NUCLEOTIDE SEQUENCE [LARGE SCALE GENOMIC DNA]</scope>
    <source>
        <strain evidence="10 11">G19</strain>
    </source>
</reference>
<dbReference type="EMBL" id="CP068047">
    <property type="protein sequence ID" value="QQR36736.1"/>
    <property type="molecule type" value="Genomic_DNA"/>
</dbReference>
<evidence type="ECO:0000256" key="1">
    <source>
        <dbReference type="ARBA" id="ARBA00000085"/>
    </source>
</evidence>
<evidence type="ECO:0000256" key="3">
    <source>
        <dbReference type="ARBA" id="ARBA00022553"/>
    </source>
</evidence>
<gene>
    <name evidence="10" type="ORF">JI749_03640</name>
</gene>
<feature type="domain" description="Histidine kinase" evidence="7">
    <location>
        <begin position="1"/>
        <end position="215"/>
    </location>
</feature>
<dbReference type="SUPFAM" id="SSF55874">
    <property type="entry name" value="ATPase domain of HSP90 chaperone/DNA topoisomerase II/histidine kinase"/>
    <property type="match status" value="1"/>
</dbReference>
<dbReference type="InterPro" id="IPR011006">
    <property type="entry name" value="CheY-like_superfamily"/>
</dbReference>
<dbReference type="Pfam" id="PF00072">
    <property type="entry name" value="Response_reg"/>
    <property type="match status" value="1"/>
</dbReference>
<dbReference type="PROSITE" id="PS50109">
    <property type="entry name" value="HIS_KIN"/>
    <property type="match status" value="1"/>
</dbReference>
<evidence type="ECO:0000259" key="9">
    <source>
        <dbReference type="PROSITE" id="PS50894"/>
    </source>
</evidence>
<dbReference type="SMART" id="SM00448">
    <property type="entry name" value="REC"/>
    <property type="match status" value="1"/>
</dbReference>
<dbReference type="PROSITE" id="PS50110">
    <property type="entry name" value="RESPONSE_REGULATORY"/>
    <property type="match status" value="1"/>
</dbReference>
<dbReference type="InterPro" id="IPR036097">
    <property type="entry name" value="HisK_dim/P_sf"/>
</dbReference>
<evidence type="ECO:0000256" key="6">
    <source>
        <dbReference type="PROSITE-ProRule" id="PRU00169"/>
    </source>
</evidence>
<dbReference type="Pfam" id="PF02518">
    <property type="entry name" value="HATPase_c"/>
    <property type="match status" value="1"/>
</dbReference>
<dbReference type="SUPFAM" id="SSF47226">
    <property type="entry name" value="Histidine-containing phosphotransfer domain, HPT domain"/>
    <property type="match status" value="1"/>
</dbReference>
<dbReference type="CDD" id="cd17546">
    <property type="entry name" value="REC_hyHK_CKI1_RcsC-like"/>
    <property type="match status" value="1"/>
</dbReference>
<dbReference type="PROSITE" id="PS50894">
    <property type="entry name" value="HPT"/>
    <property type="match status" value="1"/>
</dbReference>
<dbReference type="InterPro" id="IPR003594">
    <property type="entry name" value="HATPase_dom"/>
</dbReference>
<dbReference type="EC" id="2.7.13.3" evidence="2"/>
<dbReference type="SMART" id="SM00388">
    <property type="entry name" value="HisKA"/>
    <property type="match status" value="1"/>
</dbReference>
<dbReference type="Gene3D" id="3.40.50.2300">
    <property type="match status" value="1"/>
</dbReference>
<dbReference type="InterPro" id="IPR036890">
    <property type="entry name" value="HATPase_C_sf"/>
</dbReference>
<dbReference type="CDD" id="cd16922">
    <property type="entry name" value="HATPase_EvgS-ArcB-TorS-like"/>
    <property type="match status" value="1"/>
</dbReference>
<feature type="modified residue" description="Phosphohistidine" evidence="5">
    <location>
        <position position="423"/>
    </location>
</feature>
<keyword evidence="4" id="KW-0902">Two-component regulatory system</keyword>
<dbReference type="Pfam" id="PF01627">
    <property type="entry name" value="Hpt"/>
    <property type="match status" value="1"/>
</dbReference>
<dbReference type="Gene3D" id="1.10.287.130">
    <property type="match status" value="1"/>
</dbReference>
<dbReference type="SUPFAM" id="SSF47384">
    <property type="entry name" value="Homodimeric domain of signal transducing histidine kinase"/>
    <property type="match status" value="1"/>
</dbReference>
<sequence>MSHEIRTPLNGIIGMVDLLVDEEASAAKLSKLGIIRQSGDVLLEIINDVLDFSKLEAGDVELETVDYRLEDVMSSVRSVIGSRAANKMVALDFRYPDLTLRGDQARLRQVLLNLVGNAVKFTEVGSVVVSCTLDHETGELHFSVTDTGIGIADEARIRLFKEFSQVDSSINRRFGGSGLGLAICGRLVEAMGGAIEVTSTLGVGSTFSITLPYAAGSAAVQAEDIPPAAARLEPGRKVLLVEDNAVNRQVATGLLAKLGVVVELAENGQQAVEMVPGGGFDLVLMDMQMPVMDGLAATRQLRSAGCAVPIVGLTANAFVSDREACLAAGMNDFMTKPVNRDKLHTMLVKWLASEPADALPKPEEGDTPDLIDLLQQRSLEAELGVDTMSTLKAGFWLDAHAQFDQIRHARNVNDDRKVDDILHTLKGAAYTLGYQALAQAAQSAREATLTETGFALLEDTARQTKLADIESVV</sequence>
<name>A0ABX7BXP7_9HYPH</name>
<dbReference type="InterPro" id="IPR004358">
    <property type="entry name" value="Sig_transdc_His_kin-like_C"/>
</dbReference>
<accession>A0ABX7BXP7</accession>
<dbReference type="InterPro" id="IPR008207">
    <property type="entry name" value="Sig_transdc_His_kin_Hpt_dom"/>
</dbReference>
<evidence type="ECO:0000259" key="8">
    <source>
        <dbReference type="PROSITE" id="PS50110"/>
    </source>
</evidence>
<evidence type="ECO:0000256" key="5">
    <source>
        <dbReference type="PROSITE-ProRule" id="PRU00110"/>
    </source>
</evidence>
<evidence type="ECO:0000313" key="11">
    <source>
        <dbReference type="Proteomes" id="UP000595460"/>
    </source>
</evidence>
<protein>
    <recommendedName>
        <fullName evidence="2">histidine kinase</fullName>
        <ecNumber evidence="2">2.7.13.3</ecNumber>
    </recommendedName>
</protein>